<dbReference type="SMART" id="SM00749">
    <property type="entry name" value="BON"/>
    <property type="match status" value="4"/>
</dbReference>
<feature type="domain" description="BON" evidence="2">
    <location>
        <begin position="104"/>
        <end position="172"/>
    </location>
</feature>
<dbReference type="Proteomes" id="UP001165653">
    <property type="component" value="Unassembled WGS sequence"/>
</dbReference>
<comment type="caution">
    <text evidence="3">The sequence shown here is derived from an EMBL/GenBank/DDBJ whole genome shotgun (WGS) entry which is preliminary data.</text>
</comment>
<dbReference type="EMBL" id="JAPDDR010000002">
    <property type="protein sequence ID" value="MCW1912882.1"/>
    <property type="molecule type" value="Genomic_DNA"/>
</dbReference>
<feature type="chain" id="PRO_5046153915" evidence="1">
    <location>
        <begin position="25"/>
        <end position="344"/>
    </location>
</feature>
<evidence type="ECO:0000256" key="1">
    <source>
        <dbReference type="SAM" id="SignalP"/>
    </source>
</evidence>
<dbReference type="Gene3D" id="3.30.1340.30">
    <property type="match status" value="3"/>
</dbReference>
<sequence>MNTSNLFRSLRWMMLAAAINTATATPEMGPEGGPDTADFIAMDIKADRQLVGCKLDVSVDNSIATVSGTALSLQQAERAVARAKSMEGVRAVVNRVRIINPVAKDAVLAERVEKRLVAHGAIDATRVKVSVDHRLATLSGEIGSWDEQELAREIATEIPGISEVDNRLEVTFDTVRTDDAIREQIRYMVADNPLFTGVHVDVMVKEGVVSLGGEVGSPGEKDQLVHLSHVTGVTEVWADDIMINSDLAMEGMGGKVPSEHDTLKAFNAAIAADERLVNADIRGELTERVLKITGTAPSREARSAAESTARGLPGISIVSNEIRVTGESSTAQNVKDPRVAAVTP</sequence>
<organism evidence="3 4">
    <name type="scientific">Luteolibacter rhizosphaerae</name>
    <dbReference type="NCBI Taxonomy" id="2989719"/>
    <lineage>
        <taxon>Bacteria</taxon>
        <taxon>Pseudomonadati</taxon>
        <taxon>Verrucomicrobiota</taxon>
        <taxon>Verrucomicrobiia</taxon>
        <taxon>Verrucomicrobiales</taxon>
        <taxon>Verrucomicrobiaceae</taxon>
        <taxon>Luteolibacter</taxon>
    </lineage>
</organism>
<dbReference type="RefSeq" id="WP_264511750.1">
    <property type="nucleotide sequence ID" value="NZ_JAPDDR010000002.1"/>
</dbReference>
<dbReference type="InterPro" id="IPR014004">
    <property type="entry name" value="Transpt-assoc_nodulatn_dom_bac"/>
</dbReference>
<name>A0ABT3FZ78_9BACT</name>
<feature type="domain" description="BON" evidence="2">
    <location>
        <begin position="32"/>
        <end position="100"/>
    </location>
</feature>
<dbReference type="PANTHER" id="PTHR34606:SF15">
    <property type="entry name" value="BON DOMAIN-CONTAINING PROTEIN"/>
    <property type="match status" value="1"/>
</dbReference>
<gene>
    <name evidence="3" type="ORF">OJ996_04820</name>
</gene>
<accession>A0ABT3FZ78</accession>
<proteinExistence type="predicted"/>
<keyword evidence="4" id="KW-1185">Reference proteome</keyword>
<dbReference type="Pfam" id="PF04972">
    <property type="entry name" value="BON"/>
    <property type="match status" value="4"/>
</dbReference>
<evidence type="ECO:0000313" key="3">
    <source>
        <dbReference type="EMBL" id="MCW1912882.1"/>
    </source>
</evidence>
<dbReference type="InterPro" id="IPR051686">
    <property type="entry name" value="Lipoprotein_DolP"/>
</dbReference>
<evidence type="ECO:0000259" key="2">
    <source>
        <dbReference type="PROSITE" id="PS50914"/>
    </source>
</evidence>
<reference evidence="3" key="1">
    <citation type="submission" date="2022-10" db="EMBL/GenBank/DDBJ databases">
        <title>Luteolibacter sp. GHJ8, whole genome shotgun sequencing project.</title>
        <authorList>
            <person name="Zhao G."/>
            <person name="Shen L."/>
        </authorList>
    </citation>
    <scope>NUCLEOTIDE SEQUENCE</scope>
    <source>
        <strain evidence="3">GHJ8</strain>
    </source>
</reference>
<dbReference type="PROSITE" id="PS50914">
    <property type="entry name" value="BON"/>
    <property type="match status" value="3"/>
</dbReference>
<dbReference type="PANTHER" id="PTHR34606">
    <property type="entry name" value="BON DOMAIN-CONTAINING PROTEIN"/>
    <property type="match status" value="1"/>
</dbReference>
<keyword evidence="1" id="KW-0732">Signal</keyword>
<feature type="domain" description="BON" evidence="2">
    <location>
        <begin position="258"/>
        <end position="326"/>
    </location>
</feature>
<feature type="signal peptide" evidence="1">
    <location>
        <begin position="1"/>
        <end position="24"/>
    </location>
</feature>
<dbReference type="InterPro" id="IPR007055">
    <property type="entry name" value="BON_dom"/>
</dbReference>
<protein>
    <submittedName>
        <fullName evidence="3">BON domain-containing protein</fullName>
    </submittedName>
</protein>
<evidence type="ECO:0000313" key="4">
    <source>
        <dbReference type="Proteomes" id="UP001165653"/>
    </source>
</evidence>